<dbReference type="HOGENOM" id="CLU_443263_0_0_11"/>
<protein>
    <recommendedName>
        <fullName evidence="4">Glycosyltransferase RgtA/B/C/D-like domain-containing protein</fullName>
    </recommendedName>
</protein>
<keyword evidence="1" id="KW-1133">Transmembrane helix</keyword>
<dbReference type="Proteomes" id="UP000018291">
    <property type="component" value="Unassembled WGS sequence"/>
</dbReference>
<feature type="transmembrane region" description="Helical" evidence="1">
    <location>
        <begin position="129"/>
        <end position="149"/>
    </location>
</feature>
<keyword evidence="1" id="KW-0812">Transmembrane</keyword>
<keyword evidence="3" id="KW-1185">Reference proteome</keyword>
<keyword evidence="1" id="KW-0472">Membrane</keyword>
<comment type="caution">
    <text evidence="2">The sequence shown here is derived from an EMBL/GenBank/DDBJ whole genome shotgun (WGS) entry which is preliminary data.</text>
</comment>
<dbReference type="AlphaFoldDB" id="R4Z5B8"/>
<sequence length="599" mass="65254">MWVCTVLVVIAFIGFLALQVPGMGLDEGAHITHAEKLRQGHLASHDDTMSPELSSAIRCDRYRVWGSSLNPGYPTGSRYECFTPPRLAEFNGEFNAQQAQQTPVYYGPLALAVKVVDKVTDLDPLVDTYRVAGLMFTVLSVVSLLWLGARLRVSPSIVAAGTLVIVGTSGFVLAHSFVSNDALAIPAGVALLLAARRVADSRSSAWLLVAVSFAVALAKPTFLPGHLACAFYIMQRLEPAKLRLRDQGGWPSTNRLLTYGRSTLRRFAPIIAVGTGAMAGIVVFQVWVGRFVPGSKKLSDYYFSRIFQADYLKDIVNTLQNPLTQERPISLMDPTYGLAMMAALEAVVLWGTVLVAMGFWRRGDRDPARLGRSAIGAIFLGAVVLFLQSGLRGNALSSTNTRYLLPVVPFMFGAIVMTADQVWGRLLPKVPKLALPLIVVLMLGVQVIAVDHTSDPQLNNAWTRRQAGVLASFINEEVAPPLPNDADGASKPCIRKGDTVAVIPYMPGLYDMVPGIKAPTDSDTYWVGSLPRKTRRAPFEALTDSDVDVVIVSSPLYVNYERTGAARVADEWPRCARWMPLGLGLTHPPFEVYVRLAES</sequence>
<feature type="transmembrane region" description="Helical" evidence="1">
    <location>
        <begin position="267"/>
        <end position="288"/>
    </location>
</feature>
<dbReference type="STRING" id="1229780.BN381_820005"/>
<evidence type="ECO:0008006" key="4">
    <source>
        <dbReference type="Google" id="ProtNLM"/>
    </source>
</evidence>
<accession>R4Z5B8</accession>
<feature type="transmembrane region" description="Helical" evidence="1">
    <location>
        <begin position="156"/>
        <end position="178"/>
    </location>
</feature>
<evidence type="ECO:0000313" key="3">
    <source>
        <dbReference type="Proteomes" id="UP000018291"/>
    </source>
</evidence>
<feature type="transmembrane region" description="Helical" evidence="1">
    <location>
        <begin position="372"/>
        <end position="391"/>
    </location>
</feature>
<gene>
    <name evidence="2" type="ORF">BN381_820005</name>
</gene>
<feature type="transmembrane region" description="Helical" evidence="1">
    <location>
        <begin position="205"/>
        <end position="233"/>
    </location>
</feature>
<evidence type="ECO:0000313" key="2">
    <source>
        <dbReference type="EMBL" id="CCM65923.1"/>
    </source>
</evidence>
<name>R4Z5B8_9ACTN</name>
<organism evidence="2 3">
    <name type="scientific">Candidatus Neomicrothrix parvicella RN1</name>
    <dbReference type="NCBI Taxonomy" id="1229780"/>
    <lineage>
        <taxon>Bacteria</taxon>
        <taxon>Bacillati</taxon>
        <taxon>Actinomycetota</taxon>
        <taxon>Acidimicrobiia</taxon>
        <taxon>Acidimicrobiales</taxon>
        <taxon>Microthrixaceae</taxon>
        <taxon>Candidatus Neomicrothrix</taxon>
    </lineage>
</organism>
<dbReference type="EMBL" id="CANL01000081">
    <property type="protein sequence ID" value="CCM65923.1"/>
    <property type="molecule type" value="Genomic_DNA"/>
</dbReference>
<reference evidence="2 3" key="1">
    <citation type="journal article" date="2013" name="ISME J.">
        <title>Metabolic model for the filamentous 'Candidatus Microthrix parvicella' based on genomic and metagenomic analyses.</title>
        <authorList>
            <person name="Jon McIlroy S."/>
            <person name="Kristiansen R."/>
            <person name="Albertsen M."/>
            <person name="Michael Karst S."/>
            <person name="Rossetti S."/>
            <person name="Lund Nielsen J."/>
            <person name="Tandoi V."/>
            <person name="James Seviour R."/>
            <person name="Nielsen P.H."/>
        </authorList>
    </citation>
    <scope>NUCLEOTIDE SEQUENCE [LARGE SCALE GENOMIC DNA]</scope>
    <source>
        <strain evidence="2 3">RN1</strain>
    </source>
</reference>
<feature type="transmembrane region" description="Helical" evidence="1">
    <location>
        <begin position="430"/>
        <end position="449"/>
    </location>
</feature>
<proteinExistence type="predicted"/>
<feature type="transmembrane region" description="Helical" evidence="1">
    <location>
        <begin position="336"/>
        <end position="360"/>
    </location>
</feature>
<feature type="transmembrane region" description="Helical" evidence="1">
    <location>
        <begin position="403"/>
        <end position="423"/>
    </location>
</feature>
<evidence type="ECO:0000256" key="1">
    <source>
        <dbReference type="SAM" id="Phobius"/>
    </source>
</evidence>